<evidence type="ECO:0000313" key="7">
    <source>
        <dbReference type="EMBL" id="VBB68889.1"/>
    </source>
</evidence>
<dbReference type="PANTHER" id="PTHR36837">
    <property type="entry name" value="POLY(3-HYDROXYALKANOATE) POLYMERASE SUBUNIT PHAC"/>
    <property type="match status" value="1"/>
</dbReference>
<organism evidence="7">
    <name type="scientific">invertebrate metagenome</name>
    <dbReference type="NCBI Taxonomy" id="1711999"/>
    <lineage>
        <taxon>unclassified sequences</taxon>
        <taxon>metagenomes</taxon>
        <taxon>organismal metagenomes</taxon>
    </lineage>
</organism>
<feature type="domain" description="AB hydrolase-1" evidence="5">
    <location>
        <begin position="312"/>
        <end position="518"/>
    </location>
</feature>
<keyword evidence="4" id="KW-0012">Acyltransferase</keyword>
<gene>
    <name evidence="7" type="ORF">RIEGSTA812A_PEG_362</name>
</gene>
<dbReference type="PANTHER" id="PTHR36837:SF5">
    <property type="entry name" value="POLY-3-HYDROXYBUTYRATE SYNTHASE"/>
    <property type="match status" value="1"/>
</dbReference>
<keyword evidence="3" id="KW-0808">Transferase</keyword>
<dbReference type="GO" id="GO:0016746">
    <property type="term" value="F:acyltransferase activity"/>
    <property type="evidence" value="ECO:0007669"/>
    <property type="project" value="UniProtKB-KW"/>
</dbReference>
<comment type="subcellular location">
    <subcellularLocation>
        <location evidence="1">Cytoplasm</location>
    </subcellularLocation>
</comment>
<reference evidence="7" key="1">
    <citation type="submission" date="2018-10" db="EMBL/GenBank/DDBJ databases">
        <authorList>
            <person name="Gruber-Vodicka H."/>
            <person name="Jaeckle O."/>
        </authorList>
    </citation>
    <scope>NUCLEOTIDE SEQUENCE</scope>
</reference>
<dbReference type="GO" id="GO:0005737">
    <property type="term" value="C:cytoplasm"/>
    <property type="evidence" value="ECO:0007669"/>
    <property type="project" value="UniProtKB-SubCell"/>
</dbReference>
<evidence type="ECO:0000259" key="6">
    <source>
        <dbReference type="Pfam" id="PF07167"/>
    </source>
</evidence>
<keyword evidence="2" id="KW-0963">Cytoplasm</keyword>
<evidence type="ECO:0000259" key="5">
    <source>
        <dbReference type="Pfam" id="PF00561"/>
    </source>
</evidence>
<dbReference type="InterPro" id="IPR000073">
    <property type="entry name" value="AB_hydrolase_1"/>
</dbReference>
<dbReference type="GO" id="GO:0042619">
    <property type="term" value="P:poly-hydroxybutyrate biosynthetic process"/>
    <property type="evidence" value="ECO:0007669"/>
    <property type="project" value="InterPro"/>
</dbReference>
<evidence type="ECO:0000256" key="2">
    <source>
        <dbReference type="ARBA" id="ARBA00022490"/>
    </source>
</evidence>
<dbReference type="Pfam" id="PF07167">
    <property type="entry name" value="PhaC_N"/>
    <property type="match status" value="1"/>
</dbReference>
<dbReference type="InterPro" id="IPR010963">
    <property type="entry name" value="PHA_synth_I"/>
</dbReference>
<dbReference type="InterPro" id="IPR010941">
    <property type="entry name" value="PhaC_N"/>
</dbReference>
<dbReference type="InterPro" id="IPR029058">
    <property type="entry name" value="AB_hydrolase_fold"/>
</dbReference>
<feature type="domain" description="Poly-beta-hydroxybutyrate polymerase N-terminal" evidence="6">
    <location>
        <begin position="107"/>
        <end position="278"/>
    </location>
</feature>
<dbReference type="Pfam" id="PF00561">
    <property type="entry name" value="Abhydrolase_1"/>
    <property type="match status" value="1"/>
</dbReference>
<dbReference type="EMBL" id="LR026963">
    <property type="protein sequence ID" value="VBB68889.1"/>
    <property type="molecule type" value="Genomic_DNA"/>
</dbReference>
<proteinExistence type="predicted"/>
<dbReference type="InterPro" id="IPR051321">
    <property type="entry name" value="PHA/PHB_synthase"/>
</dbReference>
<evidence type="ECO:0000256" key="1">
    <source>
        <dbReference type="ARBA" id="ARBA00004496"/>
    </source>
</evidence>
<protein>
    <submittedName>
        <fullName evidence="7">Polyhydroxyalkanoic acid synthase</fullName>
    </submittedName>
</protein>
<accession>A0A484H4X3</accession>
<dbReference type="Gene3D" id="3.40.50.1820">
    <property type="entry name" value="alpha/beta hydrolase"/>
    <property type="match status" value="1"/>
</dbReference>
<dbReference type="AlphaFoldDB" id="A0A484H4X3"/>
<dbReference type="NCBIfam" id="TIGR01838">
    <property type="entry name" value="PHA_synth_I"/>
    <property type="match status" value="1"/>
</dbReference>
<name>A0A484H4X3_9ZZZZ</name>
<sequence>MGDQQGGTLNTPNPAELSKTMANIAVRSQRVVADFLQRQTENAKFGLDPMNIGSAFMEMTAKLLADPQKVMNAQMSLWQDYLVLWQNTTRHMLGEERRPVVESDPSDKRFKDETWEKNHVFDFIKQSYLLSARWIQSVAKNVDGLDEKTARKVDFYTRQFVDAMAPTNFVMTNPEVLRTTIESGGENLLKGLNNVLSDLEHGKGQIRIRMTDYDAFKVGENIASTPGKVIYQNELAQVIQYTPTTEHVFKRPLMIVPPWINKYYIMDLRPKNSLIKWCIDQGHTVFVMSWVNPDEKLAQYTFDDYMRLGPLETMNVIEQITGEAEVNGLGYCLGGTLLAATQAVLSAKEDGRIKSGTYFTCMLDFAEPGELGVFVDEAQIQLAEAKMRERGYLDGAEMSTTFNMLRANDLIWSFVVNNYLLGKDPFPFDLLYWNSDSTRMPYAMHSFYLRKFYQENKFKEPGALNMLGVPVDLGKIKTPAYFLSAIEDHIAPWMSNYAGAQLLGGPVRYVLAASGHIAGVINPPAANKYHYWASAKKLSKNPEAWFQGAQQQPGSWWTDWLEWVSKQAPDKVPARVPGEGPLKVIDDAPGSYVKMRAG</sequence>
<evidence type="ECO:0000256" key="4">
    <source>
        <dbReference type="ARBA" id="ARBA00023315"/>
    </source>
</evidence>
<evidence type="ECO:0000256" key="3">
    <source>
        <dbReference type="ARBA" id="ARBA00022679"/>
    </source>
</evidence>
<dbReference type="SUPFAM" id="SSF53474">
    <property type="entry name" value="alpha/beta-Hydrolases"/>
    <property type="match status" value="1"/>
</dbReference>